<evidence type="ECO:0000313" key="2">
    <source>
        <dbReference type="Proteomes" id="UP000183639"/>
    </source>
</evidence>
<protein>
    <recommendedName>
        <fullName evidence="3">RNA polymerase subunit sigma-70</fullName>
    </recommendedName>
</protein>
<gene>
    <name evidence="1" type="ORF">SAMN04487861_111107</name>
</gene>
<name>A0A1I3ETM1_SELRU</name>
<evidence type="ECO:0000313" key="1">
    <source>
        <dbReference type="EMBL" id="SFI02319.1"/>
    </source>
</evidence>
<accession>A0A1I3ETM1</accession>
<dbReference type="EMBL" id="FOQK01000011">
    <property type="protein sequence ID" value="SFI02319.1"/>
    <property type="molecule type" value="Genomic_DNA"/>
</dbReference>
<proteinExistence type="predicted"/>
<dbReference type="OrthoDB" id="9792035at2"/>
<sequence length="129" mass="14785">MTDNVKKDITQLRISGMGYGRFFRQLGIPLSTVKFYCIRNNVPSKARGQVCLQCGHAIEPGQTSKRKRFCSDGCRIRWWNHHTQLMKANAVCVHCGKEFHGRSGRKYCSHRCYIAERFGVKDDSENVTA</sequence>
<evidence type="ECO:0008006" key="3">
    <source>
        <dbReference type="Google" id="ProtNLM"/>
    </source>
</evidence>
<reference evidence="1 2" key="1">
    <citation type="submission" date="2016-10" db="EMBL/GenBank/DDBJ databases">
        <authorList>
            <person name="de Groot N.N."/>
        </authorList>
    </citation>
    <scope>NUCLEOTIDE SEQUENCE [LARGE SCALE GENOMIC DNA]</scope>
    <source>
        <strain evidence="1 2">Z108</strain>
    </source>
</reference>
<dbReference type="Proteomes" id="UP000183639">
    <property type="component" value="Unassembled WGS sequence"/>
</dbReference>
<dbReference type="AlphaFoldDB" id="A0A1I3ETM1"/>
<organism evidence="1 2">
    <name type="scientific">Selenomonas ruminantium</name>
    <dbReference type="NCBI Taxonomy" id="971"/>
    <lineage>
        <taxon>Bacteria</taxon>
        <taxon>Bacillati</taxon>
        <taxon>Bacillota</taxon>
        <taxon>Negativicutes</taxon>
        <taxon>Selenomonadales</taxon>
        <taxon>Selenomonadaceae</taxon>
        <taxon>Selenomonas</taxon>
    </lineage>
</organism>